<dbReference type="AlphaFoldDB" id="A0A9X2U4N4"/>
<keyword evidence="1" id="KW-0472">Membrane</keyword>
<gene>
    <name evidence="2" type="ORF">GGP82_003421</name>
</gene>
<dbReference type="Proteomes" id="UP001155034">
    <property type="component" value="Unassembled WGS sequence"/>
</dbReference>
<organism evidence="2 3">
    <name type="scientific">Salinibacter ruber</name>
    <dbReference type="NCBI Taxonomy" id="146919"/>
    <lineage>
        <taxon>Bacteria</taxon>
        <taxon>Pseudomonadati</taxon>
        <taxon>Rhodothermota</taxon>
        <taxon>Rhodothermia</taxon>
        <taxon>Rhodothermales</taxon>
        <taxon>Salinibacteraceae</taxon>
        <taxon>Salinibacter</taxon>
    </lineage>
</organism>
<sequence length="174" mass="18560">MSTHGRLPEGLVWAAVLFLLTGMGTASAGLEDFLREVAPALSGGSAGSFSGGAVLSLLASVGLGVFYFWAGFGLLRRQERWRRRAAYLSRLFIGLFGLGFVIVLFGEVSAPDLGFLPGGEQQSGSLRSSWLVRATLLLAIGAVTSAYWWALRVVQSESVRGEFIEQKEESTAAA</sequence>
<proteinExistence type="predicted"/>
<feature type="transmembrane region" description="Helical" evidence="1">
    <location>
        <begin position="130"/>
        <end position="150"/>
    </location>
</feature>
<protein>
    <submittedName>
        <fullName evidence="2">Uncharacterized protein</fullName>
    </submittedName>
</protein>
<feature type="transmembrane region" description="Helical" evidence="1">
    <location>
        <begin position="52"/>
        <end position="75"/>
    </location>
</feature>
<accession>A0A9X2U4N4</accession>
<evidence type="ECO:0000313" key="3">
    <source>
        <dbReference type="Proteomes" id="UP001155034"/>
    </source>
</evidence>
<evidence type="ECO:0000313" key="2">
    <source>
        <dbReference type="EMBL" id="MCS3866838.1"/>
    </source>
</evidence>
<name>A0A9X2U4N4_9BACT</name>
<reference evidence="2" key="1">
    <citation type="submission" date="2022-08" db="EMBL/GenBank/DDBJ databases">
        <title>Genomic Encyclopedia of Type Strains, Phase V (KMG-V): Genome sequencing to study the core and pangenomes of soil and plant-associated prokaryotes.</title>
        <authorList>
            <person name="Whitman W."/>
        </authorList>
    </citation>
    <scope>NUCLEOTIDE SEQUENCE</scope>
    <source>
        <strain evidence="2">SP2016B</strain>
    </source>
</reference>
<dbReference type="RefSeq" id="WP_259084259.1">
    <property type="nucleotide sequence ID" value="NZ_JANTZD010000023.1"/>
</dbReference>
<comment type="caution">
    <text evidence="2">The sequence shown here is derived from an EMBL/GenBank/DDBJ whole genome shotgun (WGS) entry which is preliminary data.</text>
</comment>
<keyword evidence="1" id="KW-0812">Transmembrane</keyword>
<evidence type="ECO:0000256" key="1">
    <source>
        <dbReference type="SAM" id="Phobius"/>
    </source>
</evidence>
<feature type="transmembrane region" description="Helical" evidence="1">
    <location>
        <begin position="87"/>
        <end position="110"/>
    </location>
</feature>
<keyword evidence="1" id="KW-1133">Transmembrane helix</keyword>
<dbReference type="EMBL" id="JANTYZ010000022">
    <property type="protein sequence ID" value="MCS3866838.1"/>
    <property type="molecule type" value="Genomic_DNA"/>
</dbReference>